<organism evidence="1 2">
    <name type="scientific">Cochliobolus heterostrophus (strain C4 / ATCC 48331 / race T)</name>
    <name type="common">Southern corn leaf blight fungus</name>
    <name type="synonym">Bipolaris maydis</name>
    <dbReference type="NCBI Taxonomy" id="665024"/>
    <lineage>
        <taxon>Eukaryota</taxon>
        <taxon>Fungi</taxon>
        <taxon>Dikarya</taxon>
        <taxon>Ascomycota</taxon>
        <taxon>Pezizomycotina</taxon>
        <taxon>Dothideomycetes</taxon>
        <taxon>Pleosporomycetidae</taxon>
        <taxon>Pleosporales</taxon>
        <taxon>Pleosporineae</taxon>
        <taxon>Pleosporaceae</taxon>
        <taxon>Bipolaris</taxon>
    </lineage>
</organism>
<reference evidence="2" key="2">
    <citation type="journal article" date="2013" name="PLoS Genet.">
        <title>Comparative genome structure, secondary metabolite, and effector coding capacity across Cochliobolus pathogens.</title>
        <authorList>
            <person name="Condon B.J."/>
            <person name="Leng Y."/>
            <person name="Wu D."/>
            <person name="Bushley K.E."/>
            <person name="Ohm R.A."/>
            <person name="Otillar R."/>
            <person name="Martin J."/>
            <person name="Schackwitz W."/>
            <person name="Grimwood J."/>
            <person name="MohdZainudin N."/>
            <person name="Xue C."/>
            <person name="Wang R."/>
            <person name="Manning V.A."/>
            <person name="Dhillon B."/>
            <person name="Tu Z.J."/>
            <person name="Steffenson B.J."/>
            <person name="Salamov A."/>
            <person name="Sun H."/>
            <person name="Lowry S."/>
            <person name="LaButti K."/>
            <person name="Han J."/>
            <person name="Copeland A."/>
            <person name="Lindquist E."/>
            <person name="Barry K."/>
            <person name="Schmutz J."/>
            <person name="Baker S.E."/>
            <person name="Ciuffetti L.M."/>
            <person name="Grigoriev I.V."/>
            <person name="Zhong S."/>
            <person name="Turgeon B.G."/>
        </authorList>
    </citation>
    <scope>NUCLEOTIDE SEQUENCE [LARGE SCALE GENOMIC DNA]</scope>
    <source>
        <strain evidence="2">C4 / ATCC 48331 / race T</strain>
    </source>
</reference>
<sequence length="71" mass="8089">AHIQGVNLGHPRSVGDCWCCDEKIYVSSRTRYHDAMKAVNRVGSVRRPFRGPVCRAEDRRDTTTALDGWEE</sequence>
<keyword evidence="2" id="KW-1185">Reference proteome</keyword>
<evidence type="ECO:0000313" key="1">
    <source>
        <dbReference type="EMBL" id="ENI01252.1"/>
    </source>
</evidence>
<proteinExistence type="predicted"/>
<dbReference type="OrthoDB" id="10343391at2759"/>
<dbReference type="AlphaFoldDB" id="N4X7M1"/>
<dbReference type="EMBL" id="KB733469">
    <property type="protein sequence ID" value="ENI01252.1"/>
    <property type="molecule type" value="Genomic_DNA"/>
</dbReference>
<dbReference type="HOGENOM" id="CLU_2746862_0_0_1"/>
<reference evidence="1 2" key="1">
    <citation type="journal article" date="2012" name="PLoS Pathog.">
        <title>Diverse lifestyles and strategies of plant pathogenesis encoded in the genomes of eighteen Dothideomycetes fungi.</title>
        <authorList>
            <person name="Ohm R.A."/>
            <person name="Feau N."/>
            <person name="Henrissat B."/>
            <person name="Schoch C.L."/>
            <person name="Horwitz B.A."/>
            <person name="Barry K.W."/>
            <person name="Condon B.J."/>
            <person name="Copeland A.C."/>
            <person name="Dhillon B."/>
            <person name="Glaser F."/>
            <person name="Hesse C.N."/>
            <person name="Kosti I."/>
            <person name="LaButti K."/>
            <person name="Lindquist E.A."/>
            <person name="Lucas S."/>
            <person name="Salamov A.A."/>
            <person name="Bradshaw R.E."/>
            <person name="Ciuffetti L."/>
            <person name="Hamelin R.C."/>
            <person name="Kema G.H.J."/>
            <person name="Lawrence C."/>
            <person name="Scott J.A."/>
            <person name="Spatafora J.W."/>
            <person name="Turgeon B.G."/>
            <person name="de Wit P.J.G.M."/>
            <person name="Zhong S."/>
            <person name="Goodwin S.B."/>
            <person name="Grigoriev I.V."/>
        </authorList>
    </citation>
    <scope>NUCLEOTIDE SEQUENCE [LARGE SCALE GENOMIC DNA]</scope>
    <source>
        <strain evidence="2">C4 / ATCC 48331 / race T</strain>
    </source>
</reference>
<feature type="non-terminal residue" evidence="1">
    <location>
        <position position="1"/>
    </location>
</feature>
<accession>N4X7M1</accession>
<name>N4X7M1_COCH4</name>
<gene>
    <name evidence="1" type="ORF">COCC4DRAFT_34109</name>
</gene>
<dbReference type="Proteomes" id="UP000012338">
    <property type="component" value="Unassembled WGS sequence"/>
</dbReference>
<evidence type="ECO:0000313" key="2">
    <source>
        <dbReference type="Proteomes" id="UP000012338"/>
    </source>
</evidence>
<protein>
    <submittedName>
        <fullName evidence="1">Uncharacterized protein</fullName>
    </submittedName>
</protein>